<comment type="caution">
    <text evidence="2">The sequence shown here is derived from an EMBL/GenBank/DDBJ whole genome shotgun (WGS) entry which is preliminary data.</text>
</comment>
<gene>
    <name evidence="2" type="ORF">SPIL2461_LOCUS9541</name>
</gene>
<keyword evidence="3" id="KW-1185">Reference proteome</keyword>
<dbReference type="Proteomes" id="UP000649617">
    <property type="component" value="Unassembled WGS sequence"/>
</dbReference>
<evidence type="ECO:0000256" key="1">
    <source>
        <dbReference type="SAM" id="MobiDB-lite"/>
    </source>
</evidence>
<proteinExistence type="predicted"/>
<feature type="non-terminal residue" evidence="2">
    <location>
        <position position="1"/>
    </location>
</feature>
<accession>A0A812QC70</accession>
<feature type="region of interest" description="Disordered" evidence="1">
    <location>
        <begin position="1"/>
        <end position="55"/>
    </location>
</feature>
<protein>
    <submittedName>
        <fullName evidence="2">Uncharacterized protein</fullName>
    </submittedName>
</protein>
<feature type="non-terminal residue" evidence="2">
    <location>
        <position position="55"/>
    </location>
</feature>
<dbReference type="AlphaFoldDB" id="A0A812QC70"/>
<dbReference type="EMBL" id="CAJNIZ010016752">
    <property type="protein sequence ID" value="CAE7389398.1"/>
    <property type="molecule type" value="Genomic_DNA"/>
</dbReference>
<organism evidence="2 3">
    <name type="scientific">Symbiodinium pilosum</name>
    <name type="common">Dinoflagellate</name>
    <dbReference type="NCBI Taxonomy" id="2952"/>
    <lineage>
        <taxon>Eukaryota</taxon>
        <taxon>Sar</taxon>
        <taxon>Alveolata</taxon>
        <taxon>Dinophyceae</taxon>
        <taxon>Suessiales</taxon>
        <taxon>Symbiodiniaceae</taxon>
        <taxon>Symbiodinium</taxon>
    </lineage>
</organism>
<evidence type="ECO:0000313" key="3">
    <source>
        <dbReference type="Proteomes" id="UP000649617"/>
    </source>
</evidence>
<sequence>ESSREAKPEAMANEDEEAGGSRKRKAADAPEGANADAQSDEDEMSDDALRRKLME</sequence>
<name>A0A812QC70_SYMPI</name>
<evidence type="ECO:0000313" key="2">
    <source>
        <dbReference type="EMBL" id="CAE7389398.1"/>
    </source>
</evidence>
<reference evidence="2" key="1">
    <citation type="submission" date="2021-02" db="EMBL/GenBank/DDBJ databases">
        <authorList>
            <person name="Dougan E. K."/>
            <person name="Rhodes N."/>
            <person name="Thang M."/>
            <person name="Chan C."/>
        </authorList>
    </citation>
    <scope>NUCLEOTIDE SEQUENCE</scope>
</reference>